<feature type="region of interest" description="Disordered" evidence="1">
    <location>
        <begin position="9"/>
        <end position="102"/>
    </location>
</feature>
<feature type="non-terminal residue" evidence="3">
    <location>
        <position position="102"/>
    </location>
</feature>
<evidence type="ECO:0000256" key="1">
    <source>
        <dbReference type="SAM" id="MobiDB-lite"/>
    </source>
</evidence>
<reference evidence="3" key="1">
    <citation type="journal article" date="2011" name="Mol. Biochem. Parasitol.">
        <title>A transcriptomic study on the pepsin-activated infective larvae of Angiostrongylus cantonensis.</title>
        <authorList>
            <person name="Chang S.H."/>
            <person name="Tang P."/>
            <person name="Wang L.C."/>
        </authorList>
    </citation>
    <scope>NUCLEOTIDE SEQUENCE</scope>
    <source>
        <strain evidence="3">Taiwan</strain>
    </source>
</reference>
<feature type="chain" id="PRO_5013243379" evidence="2">
    <location>
        <begin position="16"/>
        <end position="102"/>
    </location>
</feature>
<evidence type="ECO:0000313" key="3">
    <source>
        <dbReference type="EMBL" id="AEB96380.1"/>
    </source>
</evidence>
<protein>
    <submittedName>
        <fullName evidence="3">Uncharacterized protein</fullName>
    </submittedName>
</protein>
<feature type="non-terminal residue" evidence="3">
    <location>
        <position position="1"/>
    </location>
</feature>
<feature type="signal peptide" evidence="2">
    <location>
        <begin position="1"/>
        <end position="15"/>
    </location>
</feature>
<organism evidence="3">
    <name type="scientific">Angiostrongylus cantonensis</name>
    <name type="common">Rat lungworm</name>
    <dbReference type="NCBI Taxonomy" id="6313"/>
    <lineage>
        <taxon>Eukaryota</taxon>
        <taxon>Metazoa</taxon>
        <taxon>Ecdysozoa</taxon>
        <taxon>Nematoda</taxon>
        <taxon>Chromadorea</taxon>
        <taxon>Rhabditida</taxon>
        <taxon>Rhabditina</taxon>
        <taxon>Rhabditomorpha</taxon>
        <taxon>Strongyloidea</taxon>
        <taxon>Metastrongylidae</taxon>
        <taxon>Angiostrongylus</taxon>
    </lineage>
</organism>
<feature type="compositionally biased region" description="Basic residues" evidence="1">
    <location>
        <begin position="31"/>
        <end position="54"/>
    </location>
</feature>
<dbReference type="EMBL" id="JI625618">
    <property type="protein sequence ID" value="AEB96380.1"/>
    <property type="molecule type" value="mRNA"/>
</dbReference>
<keyword evidence="2" id="KW-0732">Signal</keyword>
<dbReference type="AlphaFoldDB" id="F5GTI2"/>
<proteinExistence type="evidence at transcript level"/>
<evidence type="ECO:0000256" key="2">
    <source>
        <dbReference type="SAM" id="SignalP"/>
    </source>
</evidence>
<sequence length="102" mass="11097">ILLVGLVLVPSQSTGFPQSDDDSSSESHEGHRGRHHKHHHQGPPHHHHHHHRHPHEGNGDDGQSGKVNVGDEAAHINEHSNKANEAMEYGDHGPLGAFSGKN</sequence>
<name>F5GTI2_ANGCA</name>
<feature type="compositionally biased region" description="Basic and acidic residues" evidence="1">
    <location>
        <begin position="72"/>
        <end position="82"/>
    </location>
</feature>
<accession>F5GTI2</accession>